<feature type="transmembrane region" description="Helical" evidence="4">
    <location>
        <begin position="139"/>
        <end position="157"/>
    </location>
</feature>
<feature type="transmembrane region" description="Helical" evidence="4">
    <location>
        <begin position="290"/>
        <end position="311"/>
    </location>
</feature>
<gene>
    <name evidence="6" type="ORF">SAMEA4029009_CIC11G00000002765</name>
</gene>
<comment type="similarity">
    <text evidence="2">Belongs to the major facilitator superfamily. Monocarboxylate porter (TC 2.A.1.13) family.</text>
</comment>
<feature type="region of interest" description="Disordered" evidence="3">
    <location>
        <begin position="1"/>
        <end position="63"/>
    </location>
</feature>
<feature type="compositionally biased region" description="Basic and acidic residues" evidence="3">
    <location>
        <begin position="1"/>
        <end position="11"/>
    </location>
</feature>
<dbReference type="PANTHER" id="PTHR11360:SF177">
    <property type="entry name" value="RIBOFLAVIN TRANSPORTER MCH5"/>
    <property type="match status" value="1"/>
</dbReference>
<feature type="transmembrane region" description="Helical" evidence="4">
    <location>
        <begin position="198"/>
        <end position="216"/>
    </location>
</feature>
<dbReference type="SUPFAM" id="SSF103473">
    <property type="entry name" value="MFS general substrate transporter"/>
    <property type="match status" value="1"/>
</dbReference>
<keyword evidence="4" id="KW-0472">Membrane</keyword>
<organism evidence="6 7">
    <name type="scientific">Sungouiella intermedia</name>
    <dbReference type="NCBI Taxonomy" id="45354"/>
    <lineage>
        <taxon>Eukaryota</taxon>
        <taxon>Fungi</taxon>
        <taxon>Dikarya</taxon>
        <taxon>Ascomycota</taxon>
        <taxon>Saccharomycotina</taxon>
        <taxon>Pichiomycetes</taxon>
        <taxon>Metschnikowiaceae</taxon>
        <taxon>Sungouiella</taxon>
    </lineage>
</organism>
<feature type="transmembrane region" description="Helical" evidence="4">
    <location>
        <begin position="378"/>
        <end position="404"/>
    </location>
</feature>
<feature type="transmembrane region" description="Helical" evidence="4">
    <location>
        <begin position="228"/>
        <end position="248"/>
    </location>
</feature>
<reference evidence="6 7" key="1">
    <citation type="submission" date="2016-10" db="EMBL/GenBank/DDBJ databases">
        <authorList>
            <person name="de Groot N.N."/>
        </authorList>
    </citation>
    <scope>NUCLEOTIDE SEQUENCE [LARGE SCALE GENOMIC DNA]</scope>
    <source>
        <strain evidence="6 7">PYCC 4715</strain>
    </source>
</reference>
<dbReference type="Proteomes" id="UP000182259">
    <property type="component" value="Chromosome I"/>
</dbReference>
<evidence type="ECO:0000313" key="6">
    <source>
        <dbReference type="EMBL" id="SGZ50604.1"/>
    </source>
</evidence>
<evidence type="ECO:0000259" key="5">
    <source>
        <dbReference type="PROSITE" id="PS50850"/>
    </source>
</evidence>
<evidence type="ECO:0000313" key="7">
    <source>
        <dbReference type="Proteomes" id="UP000182259"/>
    </source>
</evidence>
<feature type="compositionally biased region" description="Polar residues" evidence="3">
    <location>
        <begin position="35"/>
        <end position="53"/>
    </location>
</feature>
<dbReference type="PROSITE" id="PS50850">
    <property type="entry name" value="MFS"/>
    <property type="match status" value="1"/>
</dbReference>
<dbReference type="InterPro" id="IPR020846">
    <property type="entry name" value="MFS_dom"/>
</dbReference>
<comment type="subcellular location">
    <subcellularLocation>
        <location evidence="1">Membrane</location>
        <topology evidence="1">Multi-pass membrane protein</topology>
    </subcellularLocation>
</comment>
<dbReference type="AlphaFoldDB" id="A0A1L0D2B8"/>
<feature type="transmembrane region" description="Helical" evidence="4">
    <location>
        <begin position="353"/>
        <end position="372"/>
    </location>
</feature>
<feature type="transmembrane region" description="Helical" evidence="4">
    <location>
        <begin position="447"/>
        <end position="465"/>
    </location>
</feature>
<feature type="transmembrane region" description="Helical" evidence="4">
    <location>
        <begin position="109"/>
        <end position="132"/>
    </location>
</feature>
<evidence type="ECO:0000256" key="4">
    <source>
        <dbReference type="SAM" id="Phobius"/>
    </source>
</evidence>
<sequence>MSKTIELDDLHVTTQPMPELSMRSGPSEIPEPNLNPVTSFSPVESPVDTQQQDNTEDSPDQFPDGGWKAISVVIGSHIGLIVNFGILNAVGAVQAYVSSHQLAGEKVSTVSWVFSIYMCLPFFLGAFVGPIFDSKGGTVLLILSTVLLFGGFIAVSFSKSIVAFIFSLSLCMGTAHALAITPLISLVSHWFLLNRGKAIGMASLGGSVGGTIWPLILQRLYSTVGFGWGIRIVGFICLAGLVASVVLVKSRFRRSIGPEDSEHLAKSKKLMQQTKYFFDLTAFKDPRFSFLVLGVFFTEISLMSILTYLATYAIAHGFSEKDSLTLLTVLNATGILGRYIPGHFADIYGTFNVMVLMLTGFSISVFACWLPFGNKVAGLYVFSVLCGFFSSSILSLTPLCLGSITPVDQFGQRYGLMYTFSSVGILFGLPVGAAIIGEGSVSDYSKFALFCGVFSLVGTLCWAISRYQIVGLLFNSRV</sequence>
<dbReference type="InterPro" id="IPR036259">
    <property type="entry name" value="MFS_trans_sf"/>
</dbReference>
<evidence type="ECO:0000256" key="2">
    <source>
        <dbReference type="ARBA" id="ARBA00006727"/>
    </source>
</evidence>
<dbReference type="EMBL" id="LT635764">
    <property type="protein sequence ID" value="SGZ50604.1"/>
    <property type="molecule type" value="Genomic_DNA"/>
</dbReference>
<dbReference type="GO" id="GO:0022857">
    <property type="term" value="F:transmembrane transporter activity"/>
    <property type="evidence" value="ECO:0007669"/>
    <property type="project" value="InterPro"/>
</dbReference>
<keyword evidence="4" id="KW-1133">Transmembrane helix</keyword>
<feature type="transmembrane region" description="Helical" evidence="4">
    <location>
        <begin position="78"/>
        <end position="97"/>
    </location>
</feature>
<proteinExistence type="inferred from homology"/>
<feature type="domain" description="Major facilitator superfamily (MFS) profile" evidence="5">
    <location>
        <begin position="69"/>
        <end position="478"/>
    </location>
</feature>
<keyword evidence="4" id="KW-0812">Transmembrane</keyword>
<dbReference type="Gene3D" id="1.20.1250.20">
    <property type="entry name" value="MFS general substrate transporter like domains"/>
    <property type="match status" value="2"/>
</dbReference>
<evidence type="ECO:0000256" key="3">
    <source>
        <dbReference type="SAM" id="MobiDB-lite"/>
    </source>
</evidence>
<dbReference type="GO" id="GO:0016020">
    <property type="term" value="C:membrane"/>
    <property type="evidence" value="ECO:0007669"/>
    <property type="project" value="UniProtKB-SubCell"/>
</dbReference>
<dbReference type="CDD" id="cd17352">
    <property type="entry name" value="MFS_MCT_SLC16"/>
    <property type="match status" value="1"/>
</dbReference>
<name>A0A1L0D2B8_9ASCO</name>
<dbReference type="InterPro" id="IPR011701">
    <property type="entry name" value="MFS"/>
</dbReference>
<protein>
    <submittedName>
        <fullName evidence="6">CIC11C00000002765</fullName>
    </submittedName>
</protein>
<feature type="transmembrane region" description="Helical" evidence="4">
    <location>
        <begin position="416"/>
        <end position="435"/>
    </location>
</feature>
<dbReference type="PANTHER" id="PTHR11360">
    <property type="entry name" value="MONOCARBOXYLATE TRANSPORTER"/>
    <property type="match status" value="1"/>
</dbReference>
<evidence type="ECO:0000256" key="1">
    <source>
        <dbReference type="ARBA" id="ARBA00004141"/>
    </source>
</evidence>
<feature type="transmembrane region" description="Helical" evidence="4">
    <location>
        <begin position="163"/>
        <end position="186"/>
    </location>
</feature>
<dbReference type="GO" id="GO:0032218">
    <property type="term" value="P:riboflavin transport"/>
    <property type="evidence" value="ECO:0007669"/>
    <property type="project" value="TreeGrafter"/>
</dbReference>
<dbReference type="InterPro" id="IPR050327">
    <property type="entry name" value="Proton-linked_MCT"/>
</dbReference>
<feature type="transmembrane region" description="Helical" evidence="4">
    <location>
        <begin position="323"/>
        <end position="341"/>
    </location>
</feature>
<dbReference type="Pfam" id="PF07690">
    <property type="entry name" value="MFS_1"/>
    <property type="match status" value="1"/>
</dbReference>
<accession>A0A1L0D2B8</accession>